<gene>
    <name evidence="2" type="ORF">ACFSY7_08610</name>
</gene>
<sequence>MTITFLMLAVGIVMGVTEYWVIGNFLQQGMPKQTAMMIAFSFLSAGIIFIVIGSLDLGLAFILYLGIPVVICAVLSLIRVARITPKS</sequence>
<evidence type="ECO:0008006" key="4">
    <source>
        <dbReference type="Google" id="ProtNLM"/>
    </source>
</evidence>
<feature type="transmembrane region" description="Helical" evidence="1">
    <location>
        <begin position="34"/>
        <end position="55"/>
    </location>
</feature>
<keyword evidence="1" id="KW-0812">Transmembrane</keyword>
<reference evidence="3" key="1">
    <citation type="journal article" date="2019" name="Int. J. Syst. Evol. Microbiol.">
        <title>The Global Catalogue of Microorganisms (GCM) 10K type strain sequencing project: providing services to taxonomists for standard genome sequencing and annotation.</title>
        <authorList>
            <consortium name="The Broad Institute Genomics Platform"/>
            <consortium name="The Broad Institute Genome Sequencing Center for Infectious Disease"/>
            <person name="Wu L."/>
            <person name="Ma J."/>
        </authorList>
    </citation>
    <scope>NUCLEOTIDE SEQUENCE [LARGE SCALE GENOMIC DNA]</scope>
    <source>
        <strain evidence="3">KCTC 33522</strain>
    </source>
</reference>
<name>A0ABW5XZV2_9BACL</name>
<dbReference type="RefSeq" id="WP_380147613.1">
    <property type="nucleotide sequence ID" value="NZ_JBHUOR010000042.1"/>
</dbReference>
<keyword evidence="3" id="KW-1185">Reference proteome</keyword>
<organism evidence="2 3">
    <name type="scientific">Kurthia populi</name>
    <dbReference type="NCBI Taxonomy" id="1562132"/>
    <lineage>
        <taxon>Bacteria</taxon>
        <taxon>Bacillati</taxon>
        <taxon>Bacillota</taxon>
        <taxon>Bacilli</taxon>
        <taxon>Bacillales</taxon>
        <taxon>Caryophanaceae</taxon>
        <taxon>Kurthia</taxon>
    </lineage>
</organism>
<evidence type="ECO:0000313" key="3">
    <source>
        <dbReference type="Proteomes" id="UP001597568"/>
    </source>
</evidence>
<feature type="transmembrane region" description="Helical" evidence="1">
    <location>
        <begin position="61"/>
        <end position="81"/>
    </location>
</feature>
<proteinExistence type="predicted"/>
<dbReference type="Proteomes" id="UP001597568">
    <property type="component" value="Unassembled WGS sequence"/>
</dbReference>
<comment type="caution">
    <text evidence="2">The sequence shown here is derived from an EMBL/GenBank/DDBJ whole genome shotgun (WGS) entry which is preliminary data.</text>
</comment>
<evidence type="ECO:0000313" key="2">
    <source>
        <dbReference type="EMBL" id="MFD2868560.1"/>
    </source>
</evidence>
<accession>A0ABW5XZV2</accession>
<protein>
    <recommendedName>
        <fullName evidence="4">Major facilitator superfamily (MFS) profile domain-containing protein</fullName>
    </recommendedName>
</protein>
<feature type="transmembrane region" description="Helical" evidence="1">
    <location>
        <begin position="6"/>
        <end position="22"/>
    </location>
</feature>
<evidence type="ECO:0000256" key="1">
    <source>
        <dbReference type="SAM" id="Phobius"/>
    </source>
</evidence>
<keyword evidence="1" id="KW-0472">Membrane</keyword>
<dbReference type="EMBL" id="JBHUOR010000042">
    <property type="protein sequence ID" value="MFD2868560.1"/>
    <property type="molecule type" value="Genomic_DNA"/>
</dbReference>
<keyword evidence="1" id="KW-1133">Transmembrane helix</keyword>